<sequence>MTNAESFRLFDSTVKTTGMASERGLQPKDIDAIRPILSAEVYIVLIAFLSYAIFAVAMIGIASNILVIVTCTKIGFSEPINISYLAQGISDLMASIVRFWGAICFVFDAKNSRLPFDPSSISITTSFTPGQGFEKITAFITAFITLERCLCVQFPFHVKRIVTKRKTMFAIVMIYLFGFGPSNLSYIGFPFKWVFSSAQNRTILAVVPFETPLRYISSRGLLLYYGTILHSIALLIVWVCTIYLAVGLKKIATTRKEYFKHSISKDDKQKEHRVIKSVFLLAVTYLACSTPTAATLLVPHFEPEFSSIKGLRRISLVSLFSSGLLTQLNSSANLFILLYVGSKYRQVFLALFGMKV</sequence>
<feature type="transmembrane region" description="Helical" evidence="5">
    <location>
        <begin position="278"/>
        <end position="298"/>
    </location>
</feature>
<reference evidence="7 8" key="1">
    <citation type="journal article" date="2021" name="Elife">
        <title>Chloroplast acquisition without the gene transfer in kleptoplastic sea slugs, Plakobranchus ocellatus.</title>
        <authorList>
            <person name="Maeda T."/>
            <person name="Takahashi S."/>
            <person name="Yoshida T."/>
            <person name="Shimamura S."/>
            <person name="Takaki Y."/>
            <person name="Nagai Y."/>
            <person name="Toyoda A."/>
            <person name="Suzuki Y."/>
            <person name="Arimoto A."/>
            <person name="Ishii H."/>
            <person name="Satoh N."/>
            <person name="Nishiyama T."/>
            <person name="Hasebe M."/>
            <person name="Maruyama T."/>
            <person name="Minagawa J."/>
            <person name="Obokata J."/>
            <person name="Shigenobu S."/>
        </authorList>
    </citation>
    <scope>NUCLEOTIDE SEQUENCE [LARGE SCALE GENOMIC DNA]</scope>
</reference>
<organism evidence="7 8">
    <name type="scientific">Plakobranchus ocellatus</name>
    <dbReference type="NCBI Taxonomy" id="259542"/>
    <lineage>
        <taxon>Eukaryota</taxon>
        <taxon>Metazoa</taxon>
        <taxon>Spiralia</taxon>
        <taxon>Lophotrochozoa</taxon>
        <taxon>Mollusca</taxon>
        <taxon>Gastropoda</taxon>
        <taxon>Heterobranchia</taxon>
        <taxon>Euthyneura</taxon>
        <taxon>Panpulmonata</taxon>
        <taxon>Sacoglossa</taxon>
        <taxon>Placobranchoidea</taxon>
        <taxon>Plakobranchidae</taxon>
        <taxon>Plakobranchus</taxon>
    </lineage>
</organism>
<keyword evidence="8" id="KW-1185">Reference proteome</keyword>
<feature type="transmembrane region" description="Helical" evidence="5">
    <location>
        <begin position="41"/>
        <end position="69"/>
    </location>
</feature>
<dbReference type="SUPFAM" id="SSF81321">
    <property type="entry name" value="Family A G protein-coupled receptor-like"/>
    <property type="match status" value="1"/>
</dbReference>
<evidence type="ECO:0000256" key="2">
    <source>
        <dbReference type="ARBA" id="ARBA00022692"/>
    </source>
</evidence>
<keyword evidence="2 5" id="KW-0812">Transmembrane</keyword>
<proteinExistence type="predicted"/>
<evidence type="ECO:0000256" key="1">
    <source>
        <dbReference type="ARBA" id="ARBA00004370"/>
    </source>
</evidence>
<keyword evidence="3 5" id="KW-1133">Transmembrane helix</keyword>
<dbReference type="Pfam" id="PF10324">
    <property type="entry name" value="7TM_GPCR_Srw"/>
    <property type="match status" value="1"/>
</dbReference>
<keyword evidence="4 5" id="KW-0472">Membrane</keyword>
<accession>A0AAV4C2A9</accession>
<dbReference type="InterPro" id="IPR017452">
    <property type="entry name" value="GPCR_Rhodpsn_7TM"/>
</dbReference>
<evidence type="ECO:0000313" key="8">
    <source>
        <dbReference type="Proteomes" id="UP000735302"/>
    </source>
</evidence>
<dbReference type="Proteomes" id="UP000735302">
    <property type="component" value="Unassembled WGS sequence"/>
</dbReference>
<name>A0AAV4C2A9_9GAST</name>
<evidence type="ECO:0000259" key="6">
    <source>
        <dbReference type="PROSITE" id="PS50262"/>
    </source>
</evidence>
<evidence type="ECO:0000256" key="3">
    <source>
        <dbReference type="ARBA" id="ARBA00022989"/>
    </source>
</evidence>
<comment type="caution">
    <text evidence="7">The sequence shown here is derived from an EMBL/GenBank/DDBJ whole genome shotgun (WGS) entry which is preliminary data.</text>
</comment>
<feature type="transmembrane region" description="Helical" evidence="5">
    <location>
        <begin position="168"/>
        <end position="189"/>
    </location>
</feature>
<feature type="transmembrane region" description="Helical" evidence="5">
    <location>
        <begin position="222"/>
        <end position="246"/>
    </location>
</feature>
<dbReference type="PROSITE" id="PS50262">
    <property type="entry name" value="G_PROTEIN_RECEP_F1_2"/>
    <property type="match status" value="1"/>
</dbReference>
<comment type="subcellular location">
    <subcellularLocation>
        <location evidence="1">Membrane</location>
    </subcellularLocation>
</comment>
<dbReference type="PANTHER" id="PTHR45698">
    <property type="entry name" value="TRACE AMINE-ASSOCIATED RECEPTOR 19N-RELATED"/>
    <property type="match status" value="1"/>
</dbReference>
<protein>
    <submittedName>
        <fullName evidence="7">Chemosensory receptor a</fullName>
    </submittedName>
</protein>
<evidence type="ECO:0000256" key="5">
    <source>
        <dbReference type="SAM" id="Phobius"/>
    </source>
</evidence>
<evidence type="ECO:0000313" key="7">
    <source>
        <dbReference type="EMBL" id="GFO25760.1"/>
    </source>
</evidence>
<evidence type="ECO:0000256" key="4">
    <source>
        <dbReference type="ARBA" id="ARBA00023136"/>
    </source>
</evidence>
<keyword evidence="7" id="KW-0675">Receptor</keyword>
<dbReference type="PANTHER" id="PTHR45698:SF1">
    <property type="entry name" value="TRACE AMINE-ASSOCIATED RECEPTOR 13C-LIKE"/>
    <property type="match status" value="1"/>
</dbReference>
<dbReference type="InterPro" id="IPR019427">
    <property type="entry name" value="7TM_GPCR_serpentine_rcpt_Srw"/>
</dbReference>
<gene>
    <name evidence="7" type="ORF">PoB_005226500</name>
</gene>
<dbReference type="AlphaFoldDB" id="A0AAV4C2A9"/>
<dbReference type="GO" id="GO:0016020">
    <property type="term" value="C:membrane"/>
    <property type="evidence" value="ECO:0007669"/>
    <property type="project" value="UniProtKB-SubCell"/>
</dbReference>
<feature type="domain" description="G-protein coupled receptors family 1 profile" evidence="6">
    <location>
        <begin position="60"/>
        <end position="337"/>
    </location>
</feature>
<dbReference type="GO" id="GO:0008528">
    <property type="term" value="F:G protein-coupled peptide receptor activity"/>
    <property type="evidence" value="ECO:0007669"/>
    <property type="project" value="InterPro"/>
</dbReference>
<feature type="transmembrane region" description="Helical" evidence="5">
    <location>
        <begin position="318"/>
        <end position="340"/>
    </location>
</feature>
<dbReference type="EMBL" id="BLXT01005772">
    <property type="protein sequence ID" value="GFO25760.1"/>
    <property type="molecule type" value="Genomic_DNA"/>
</dbReference>
<dbReference type="Gene3D" id="1.20.1070.10">
    <property type="entry name" value="Rhodopsin 7-helix transmembrane proteins"/>
    <property type="match status" value="1"/>
</dbReference>